<evidence type="ECO:0000313" key="2">
    <source>
        <dbReference type="EMBL" id="JAH58038.1"/>
    </source>
</evidence>
<evidence type="ECO:0000256" key="1">
    <source>
        <dbReference type="SAM" id="Phobius"/>
    </source>
</evidence>
<keyword evidence="1" id="KW-0472">Membrane</keyword>
<accession>A0A0E9TZ71</accession>
<dbReference type="AlphaFoldDB" id="A0A0E9TZ71"/>
<feature type="transmembrane region" description="Helical" evidence="1">
    <location>
        <begin position="12"/>
        <end position="31"/>
    </location>
</feature>
<keyword evidence="1" id="KW-1133">Transmembrane helix</keyword>
<protein>
    <submittedName>
        <fullName evidence="2">Uncharacterized protein</fullName>
    </submittedName>
</protein>
<reference evidence="2" key="1">
    <citation type="submission" date="2014-11" db="EMBL/GenBank/DDBJ databases">
        <authorList>
            <person name="Amaro Gonzalez C."/>
        </authorList>
    </citation>
    <scope>NUCLEOTIDE SEQUENCE</scope>
</reference>
<organism evidence="2">
    <name type="scientific">Anguilla anguilla</name>
    <name type="common">European freshwater eel</name>
    <name type="synonym">Muraena anguilla</name>
    <dbReference type="NCBI Taxonomy" id="7936"/>
    <lineage>
        <taxon>Eukaryota</taxon>
        <taxon>Metazoa</taxon>
        <taxon>Chordata</taxon>
        <taxon>Craniata</taxon>
        <taxon>Vertebrata</taxon>
        <taxon>Euteleostomi</taxon>
        <taxon>Actinopterygii</taxon>
        <taxon>Neopterygii</taxon>
        <taxon>Teleostei</taxon>
        <taxon>Anguilliformes</taxon>
        <taxon>Anguillidae</taxon>
        <taxon>Anguilla</taxon>
    </lineage>
</organism>
<reference evidence="2" key="2">
    <citation type="journal article" date="2015" name="Fish Shellfish Immunol.">
        <title>Early steps in the European eel (Anguilla anguilla)-Vibrio vulnificus interaction in the gills: Role of the RtxA13 toxin.</title>
        <authorList>
            <person name="Callol A."/>
            <person name="Pajuelo D."/>
            <person name="Ebbesson L."/>
            <person name="Teles M."/>
            <person name="MacKenzie S."/>
            <person name="Amaro C."/>
        </authorList>
    </citation>
    <scope>NUCLEOTIDE SEQUENCE</scope>
</reference>
<dbReference type="EMBL" id="GBXM01050539">
    <property type="protein sequence ID" value="JAH58038.1"/>
    <property type="molecule type" value="Transcribed_RNA"/>
</dbReference>
<sequence>MHLTKVLKKGTILSVCLYNWFSHSAFCYVYFLSFFEKTQLTICKTRKIYLPLTYHRICNVSFK</sequence>
<proteinExistence type="predicted"/>
<name>A0A0E9TZ71_ANGAN</name>
<keyword evidence="1" id="KW-0812">Transmembrane</keyword>